<keyword evidence="2" id="KW-0472">Membrane</keyword>
<evidence type="ECO:0000256" key="2">
    <source>
        <dbReference type="SAM" id="Phobius"/>
    </source>
</evidence>
<dbReference type="Pfam" id="PF14808">
    <property type="entry name" value="TMEM164"/>
    <property type="match status" value="1"/>
</dbReference>
<dbReference type="AlphaFoldDB" id="A0A5J6V3N8"/>
<feature type="region of interest" description="Disordered" evidence="1">
    <location>
        <begin position="1"/>
        <end position="36"/>
    </location>
</feature>
<protein>
    <submittedName>
        <fullName evidence="3">TIGR02206 family membrane protein</fullName>
    </submittedName>
</protein>
<evidence type="ECO:0000256" key="1">
    <source>
        <dbReference type="SAM" id="MobiDB-lite"/>
    </source>
</evidence>
<keyword evidence="4" id="KW-1185">Reference proteome</keyword>
<proteinExistence type="predicted"/>
<dbReference type="EMBL" id="CP044427">
    <property type="protein sequence ID" value="QFG68308.1"/>
    <property type="molecule type" value="Genomic_DNA"/>
</dbReference>
<organism evidence="3 4">
    <name type="scientific">Ornithinimicrobium pratense</name>
    <dbReference type="NCBI Taxonomy" id="2593973"/>
    <lineage>
        <taxon>Bacteria</taxon>
        <taxon>Bacillati</taxon>
        <taxon>Actinomycetota</taxon>
        <taxon>Actinomycetes</taxon>
        <taxon>Micrococcales</taxon>
        <taxon>Ornithinimicrobiaceae</taxon>
        <taxon>Ornithinimicrobium</taxon>
    </lineage>
</organism>
<dbReference type="InterPro" id="IPR011737">
    <property type="entry name" value="CHP02206_TP0381"/>
</dbReference>
<dbReference type="Proteomes" id="UP000326546">
    <property type="component" value="Chromosome"/>
</dbReference>
<dbReference type="NCBIfam" id="TIGR02206">
    <property type="entry name" value="intg_mem_TP0381"/>
    <property type="match status" value="1"/>
</dbReference>
<dbReference type="OrthoDB" id="9813172at2"/>
<keyword evidence="2" id="KW-1133">Transmembrane helix</keyword>
<evidence type="ECO:0000313" key="4">
    <source>
        <dbReference type="Proteomes" id="UP000326546"/>
    </source>
</evidence>
<reference evidence="3 4" key="1">
    <citation type="submission" date="2019-09" db="EMBL/GenBank/DDBJ databases">
        <title>Serinicoccus pratensis sp. nov., isolated from meadow soil.</title>
        <authorList>
            <person name="Zhang W."/>
        </authorList>
    </citation>
    <scope>NUCLEOTIDE SEQUENCE [LARGE SCALE GENOMIC DNA]</scope>
    <source>
        <strain evidence="3 4">W204</strain>
    </source>
</reference>
<feature type="transmembrane region" description="Helical" evidence="2">
    <location>
        <begin position="169"/>
        <end position="191"/>
    </location>
</feature>
<feature type="compositionally biased region" description="Basic and acidic residues" evidence="1">
    <location>
        <begin position="1"/>
        <end position="14"/>
    </location>
</feature>
<feature type="transmembrane region" description="Helical" evidence="2">
    <location>
        <begin position="116"/>
        <end position="136"/>
    </location>
</feature>
<keyword evidence="2" id="KW-0812">Transmembrane</keyword>
<evidence type="ECO:0000313" key="3">
    <source>
        <dbReference type="EMBL" id="QFG68308.1"/>
    </source>
</evidence>
<accession>A0A5J6V3N8</accession>
<feature type="transmembrane region" description="Helical" evidence="2">
    <location>
        <begin position="145"/>
        <end position="163"/>
    </location>
</feature>
<name>A0A5J6V3N8_9MICO</name>
<feature type="transmembrane region" description="Helical" evidence="2">
    <location>
        <begin position="243"/>
        <end position="266"/>
    </location>
</feature>
<sequence>MCREWVPRDGDHPDTGGPGRPNRNERPAMGDVSAPGGRHTCPVQHFFRHEVDPLVIGGPDHRTYLAFYLTLLVLLVSARDLARRREELVRRTLVLVSVAQQLVMYGVHLARGDRWAAALPLHVCRLCTLLGLVWLLTGEDWAMQVAFYLGLFAYGSLAYPYGIEPRDHVMGWSFVVNHSLTLLLPVYAGVVHGWRPHLRGLGWSYLAFLGYLAVADRTNRRTGGNYFYLQDRPVLRSLSHRRYLATAAAGAAGLFGAGYAVSRLWVRESSR</sequence>
<dbReference type="KEGG" id="serw:FY030_05905"/>
<gene>
    <name evidence="3" type="ORF">FY030_05905</name>
</gene>